<feature type="coiled-coil region" evidence="1">
    <location>
        <begin position="645"/>
        <end position="918"/>
    </location>
</feature>
<dbReference type="RefSeq" id="XP_001306734.1">
    <property type="nucleotide sequence ID" value="XM_001306733.1"/>
</dbReference>
<feature type="coiled-coil region" evidence="1">
    <location>
        <begin position="242"/>
        <end position="480"/>
    </location>
</feature>
<dbReference type="SMR" id="A2FMP7"/>
<protein>
    <submittedName>
        <fullName evidence="2">Uncharacterized protein</fullName>
    </submittedName>
</protein>
<gene>
    <name evidence="2" type="ORF">TVAG_054090</name>
</gene>
<reference evidence="2" key="1">
    <citation type="submission" date="2006-10" db="EMBL/GenBank/DDBJ databases">
        <authorList>
            <person name="Amadeo P."/>
            <person name="Zhao Q."/>
            <person name="Wortman J."/>
            <person name="Fraser-Liggett C."/>
            <person name="Carlton J."/>
        </authorList>
    </citation>
    <scope>NUCLEOTIDE SEQUENCE</scope>
    <source>
        <strain evidence="2">G3</strain>
    </source>
</reference>
<dbReference type="OMA" id="LETIHEM"/>
<dbReference type="FunCoup" id="A2FMP7">
    <property type="interactions" value="28"/>
</dbReference>
<keyword evidence="3" id="KW-1185">Reference proteome</keyword>
<evidence type="ECO:0000313" key="2">
    <source>
        <dbReference type="EMBL" id="EAX93804.1"/>
    </source>
</evidence>
<accession>A2FMP7</accession>
<dbReference type="VEuPathDB" id="TrichDB:TVAG_054090"/>
<dbReference type="STRING" id="5722.A2FMP7"/>
<dbReference type="InParanoid" id="A2FMP7"/>
<organism evidence="2 3">
    <name type="scientific">Trichomonas vaginalis (strain ATCC PRA-98 / G3)</name>
    <dbReference type="NCBI Taxonomy" id="412133"/>
    <lineage>
        <taxon>Eukaryota</taxon>
        <taxon>Metamonada</taxon>
        <taxon>Parabasalia</taxon>
        <taxon>Trichomonadida</taxon>
        <taxon>Trichomonadidae</taxon>
        <taxon>Trichomonas</taxon>
    </lineage>
</organism>
<proteinExistence type="predicted"/>
<keyword evidence="1" id="KW-0175">Coiled coil</keyword>
<sequence>MDTSPNQLAQKSDEITPEMIQAIQHENEVLKAENEKLNSQFQNALQINEAFNQLQNENASLNKSISDKILEINEHQNKIDILNNKIKLLESKFNDEKTQMIAAHQREILNLQEKIKSYQESISKSEDKYNNQLKDKEMHYKTEISSIQHKIDQIYQFASAYFEVSVDSVDKLQEQFSKPPKEVIKTIETPVKQPQNIQPTKSDSENDFQQQIREVQESVKASVSKEYELKLQEQQKSFEKQLKSFKQAFLHQEKKIQSLQQKLADRTIESDQRLKDMTAAQTQLQITRNEFENMKINEIIKLNSTIENKNAEISKLKAENSKLQEEISELISKSSKIEKKQSQMHKKIDNLEHNYSLSQNENSKLKIQNEKLNSQLNDLTDKYKDQIAVLKSSKQNIESLNEQNRNLKLDLEKSRAEIDFNNETMNNLKSDNEQINKQVADASNKLKELQISIQEKDKVIFELQTERDNIKLENKSIREKLISSTSKIDESAMIPIAYWTCKEFPAELSNIITDISANPTLRTPTKLKTVLSAIAKWYSSRIENLTKDIETEKNKFEELNNNEQRFYTNVNEIFANLKLDQNVTKNKDQFAYEINKYVRELEQNVNSLIQQNKHCDEILFSLYTELDSETPELALETIHEMKQTIDALNSSYQKQGNQISKLESNIQQNEKEKLVLAKEFKREIKKLNSQIKELQTQNENLQSRYEKTANEAKESLSINDKKINDLIIALDSQKQTYEQKLLTLLSEIQKQKDEINEKQSAIRAYIGKEKQYEAQIDELTDRCESKTNEIKELKVNLSNTEKMMKERIDSERKLFEEKIINLSQNNSSVSQENKANVDSLNTKISELQDQHNKEKENSSILQLKIKKLEIELNATKAELEREKLCEESKIKLGILSVETEYQKRLEEMKNSIESTKRNLISQIGLQFSSMFNVSSKLDEGTFESFIKALKSRINFLTEQDQQLRDILELSPSQSIPDAVEKLLISNQQED</sequence>
<dbReference type="PANTHER" id="PTHR45615:SF73">
    <property type="entry name" value="CHROMOSOME UNDETERMINED SCAFFOLD_36, WHOLE GENOME SHOTGUN SEQUENCE"/>
    <property type="match status" value="1"/>
</dbReference>
<dbReference type="EMBL" id="DS113891">
    <property type="protein sequence ID" value="EAX93804.1"/>
    <property type="molecule type" value="Genomic_DNA"/>
</dbReference>
<feature type="coiled-coil region" evidence="1">
    <location>
        <begin position="20"/>
        <end position="135"/>
    </location>
</feature>
<dbReference type="AlphaFoldDB" id="A2FMP7"/>
<dbReference type="PANTHER" id="PTHR45615">
    <property type="entry name" value="MYOSIN HEAVY CHAIN, NON-MUSCLE"/>
    <property type="match status" value="1"/>
</dbReference>
<evidence type="ECO:0000256" key="1">
    <source>
        <dbReference type="SAM" id="Coils"/>
    </source>
</evidence>
<name>A2FMP7_TRIV3</name>
<evidence type="ECO:0000313" key="3">
    <source>
        <dbReference type="Proteomes" id="UP000001542"/>
    </source>
</evidence>
<reference evidence="2" key="2">
    <citation type="journal article" date="2007" name="Science">
        <title>Draft genome sequence of the sexually transmitted pathogen Trichomonas vaginalis.</title>
        <authorList>
            <person name="Carlton J.M."/>
            <person name="Hirt R.P."/>
            <person name="Silva J.C."/>
            <person name="Delcher A.L."/>
            <person name="Schatz M."/>
            <person name="Zhao Q."/>
            <person name="Wortman J.R."/>
            <person name="Bidwell S.L."/>
            <person name="Alsmark U.C.M."/>
            <person name="Besteiro S."/>
            <person name="Sicheritz-Ponten T."/>
            <person name="Noel C.J."/>
            <person name="Dacks J.B."/>
            <person name="Foster P.G."/>
            <person name="Simillion C."/>
            <person name="Van de Peer Y."/>
            <person name="Miranda-Saavedra D."/>
            <person name="Barton G.J."/>
            <person name="Westrop G.D."/>
            <person name="Mueller S."/>
            <person name="Dessi D."/>
            <person name="Fiori P.L."/>
            <person name="Ren Q."/>
            <person name="Paulsen I."/>
            <person name="Zhang H."/>
            <person name="Bastida-Corcuera F.D."/>
            <person name="Simoes-Barbosa A."/>
            <person name="Brown M.T."/>
            <person name="Hayes R.D."/>
            <person name="Mukherjee M."/>
            <person name="Okumura C.Y."/>
            <person name="Schneider R."/>
            <person name="Smith A.J."/>
            <person name="Vanacova S."/>
            <person name="Villalvazo M."/>
            <person name="Haas B.J."/>
            <person name="Pertea M."/>
            <person name="Feldblyum T.V."/>
            <person name="Utterback T.R."/>
            <person name="Shu C.L."/>
            <person name="Osoegawa K."/>
            <person name="de Jong P.J."/>
            <person name="Hrdy I."/>
            <person name="Horvathova L."/>
            <person name="Zubacova Z."/>
            <person name="Dolezal P."/>
            <person name="Malik S.B."/>
            <person name="Logsdon J.M. Jr."/>
            <person name="Henze K."/>
            <person name="Gupta A."/>
            <person name="Wang C.C."/>
            <person name="Dunne R.L."/>
            <person name="Upcroft J.A."/>
            <person name="Upcroft P."/>
            <person name="White O."/>
            <person name="Salzberg S.L."/>
            <person name="Tang P."/>
            <person name="Chiu C.-H."/>
            <person name="Lee Y.-S."/>
            <person name="Embley T.M."/>
            <person name="Coombs G.H."/>
            <person name="Mottram J.C."/>
            <person name="Tachezy J."/>
            <person name="Fraser-Liggett C.M."/>
            <person name="Johnson P.J."/>
        </authorList>
    </citation>
    <scope>NUCLEOTIDE SEQUENCE [LARGE SCALE GENOMIC DNA]</scope>
    <source>
        <strain evidence="2">G3</strain>
    </source>
</reference>
<dbReference type="Proteomes" id="UP000001542">
    <property type="component" value="Unassembled WGS sequence"/>
</dbReference>
<dbReference type="KEGG" id="tva:4751538"/>
<dbReference type="VEuPathDB" id="TrichDB:TVAGG3_0938410"/>